<keyword evidence="1" id="KW-0472">Membrane</keyword>
<keyword evidence="1" id="KW-1133">Transmembrane helix</keyword>
<feature type="transmembrane region" description="Helical" evidence="1">
    <location>
        <begin position="49"/>
        <end position="75"/>
    </location>
</feature>
<evidence type="ECO:0000313" key="2">
    <source>
        <dbReference type="EMBL" id="QIL03114.1"/>
    </source>
</evidence>
<dbReference type="RefSeq" id="WP_166095714.1">
    <property type="nucleotide sequence ID" value="NZ_CP049871.1"/>
</dbReference>
<organism evidence="2 3">
    <name type="scientific">Sphingomonas sinipercae</name>
    <dbReference type="NCBI Taxonomy" id="2714944"/>
    <lineage>
        <taxon>Bacteria</taxon>
        <taxon>Pseudomonadati</taxon>
        <taxon>Pseudomonadota</taxon>
        <taxon>Alphaproteobacteria</taxon>
        <taxon>Sphingomonadales</taxon>
        <taxon>Sphingomonadaceae</taxon>
        <taxon>Sphingomonas</taxon>
    </lineage>
</organism>
<accession>A0A6G7ZQ54</accession>
<reference evidence="2 3" key="1">
    <citation type="submission" date="2020-03" db="EMBL/GenBank/DDBJ databases">
        <title>Sphingomonas sp. nov., isolated from fish.</title>
        <authorList>
            <person name="Hyun D.-W."/>
            <person name="Bae J.-W."/>
        </authorList>
    </citation>
    <scope>NUCLEOTIDE SEQUENCE [LARGE SCALE GENOMIC DNA]</scope>
    <source>
        <strain evidence="2 3">HDW15C</strain>
    </source>
</reference>
<evidence type="ECO:0000256" key="1">
    <source>
        <dbReference type="SAM" id="Phobius"/>
    </source>
</evidence>
<evidence type="ECO:0000313" key="3">
    <source>
        <dbReference type="Proteomes" id="UP000502502"/>
    </source>
</evidence>
<keyword evidence="1" id="KW-0812">Transmembrane</keyword>
<dbReference type="Proteomes" id="UP000502502">
    <property type="component" value="Chromosome"/>
</dbReference>
<protein>
    <submittedName>
        <fullName evidence="2">Uncharacterized protein</fullName>
    </submittedName>
</protein>
<keyword evidence="3" id="KW-1185">Reference proteome</keyword>
<sequence>MDEQQDGVSADLPYELQSKMFDQLAGMSIAAAGLTVTLISSILQRAPGIIWMAVVEFGLAAFIALSGNITMIEAIFTKRPSLKRSKVITMVVLLLMGMGTGTLAMSVYLESRNDRLVAPSAAKAAASTPAAGLHSDR</sequence>
<dbReference type="AlphaFoldDB" id="A0A6G7ZQ54"/>
<dbReference type="KEGG" id="ssin:G7078_10210"/>
<dbReference type="EMBL" id="CP049871">
    <property type="protein sequence ID" value="QIL03114.1"/>
    <property type="molecule type" value="Genomic_DNA"/>
</dbReference>
<name>A0A6G7ZQ54_9SPHN</name>
<proteinExistence type="predicted"/>
<gene>
    <name evidence="2" type="ORF">G7078_10210</name>
</gene>
<feature type="transmembrane region" description="Helical" evidence="1">
    <location>
        <begin position="24"/>
        <end position="43"/>
    </location>
</feature>
<feature type="transmembrane region" description="Helical" evidence="1">
    <location>
        <begin position="87"/>
        <end position="109"/>
    </location>
</feature>